<evidence type="ECO:0000256" key="2">
    <source>
        <dbReference type="ARBA" id="ARBA00023125"/>
    </source>
</evidence>
<dbReference type="InterPro" id="IPR009057">
    <property type="entry name" value="Homeodomain-like_sf"/>
</dbReference>
<dbReference type="STRING" id="135208.A0A4Z0A142"/>
<evidence type="ECO:0000256" key="1">
    <source>
        <dbReference type="ARBA" id="ARBA00005800"/>
    </source>
</evidence>
<evidence type="ECO:0000313" key="7">
    <source>
        <dbReference type="EMBL" id="TFY80027.1"/>
    </source>
</evidence>
<dbReference type="CDD" id="cd00086">
    <property type="entry name" value="homeodomain"/>
    <property type="match status" value="1"/>
</dbReference>
<evidence type="ECO:0000256" key="5">
    <source>
        <dbReference type="SAM" id="MobiDB-lite"/>
    </source>
</evidence>
<name>A0A4Z0A142_9AGAM</name>
<dbReference type="GO" id="GO:0003677">
    <property type="term" value="F:DNA binding"/>
    <property type="evidence" value="ECO:0007669"/>
    <property type="project" value="UniProtKB-KW"/>
</dbReference>
<accession>A0A4Z0A142</accession>
<dbReference type="GO" id="GO:0006355">
    <property type="term" value="P:regulation of DNA-templated transcription"/>
    <property type="evidence" value="ECO:0007669"/>
    <property type="project" value="InterPro"/>
</dbReference>
<comment type="caution">
    <text evidence="7">The sequence shown here is derived from an EMBL/GenBank/DDBJ whole genome shotgun (WGS) entry which is preliminary data.</text>
</comment>
<evidence type="ECO:0000259" key="6">
    <source>
        <dbReference type="Pfam" id="PF05920"/>
    </source>
</evidence>
<dbReference type="AlphaFoldDB" id="A0A4Z0A142"/>
<dbReference type="EMBL" id="SFCI01000402">
    <property type="protein sequence ID" value="TFY80027.1"/>
    <property type="molecule type" value="Genomic_DNA"/>
</dbReference>
<dbReference type="Gene3D" id="1.10.10.60">
    <property type="entry name" value="Homeodomain-like"/>
    <property type="match status" value="1"/>
</dbReference>
<feature type="compositionally biased region" description="Low complexity" evidence="5">
    <location>
        <begin position="283"/>
        <end position="293"/>
    </location>
</feature>
<keyword evidence="8" id="KW-1185">Reference proteome</keyword>
<reference evidence="7 8" key="1">
    <citation type="submission" date="2019-02" db="EMBL/GenBank/DDBJ databases">
        <title>Genome sequencing of the rare red list fungi Hericium alpestre (H. flagellum).</title>
        <authorList>
            <person name="Buettner E."/>
            <person name="Kellner H."/>
        </authorList>
    </citation>
    <scope>NUCLEOTIDE SEQUENCE [LARGE SCALE GENOMIC DNA]</scope>
    <source>
        <strain evidence="7 8">DSM 108284</strain>
    </source>
</reference>
<dbReference type="SUPFAM" id="SSF46689">
    <property type="entry name" value="Homeodomain-like"/>
    <property type="match status" value="1"/>
</dbReference>
<evidence type="ECO:0000256" key="3">
    <source>
        <dbReference type="ARBA" id="ARBA00023155"/>
    </source>
</evidence>
<feature type="domain" description="KN homeodomain" evidence="6">
    <location>
        <begin position="143"/>
        <end position="181"/>
    </location>
</feature>
<dbReference type="Pfam" id="PF05920">
    <property type="entry name" value="Homeobox_KN"/>
    <property type="match status" value="1"/>
</dbReference>
<dbReference type="InterPro" id="IPR001356">
    <property type="entry name" value="HD"/>
</dbReference>
<gene>
    <name evidence="7" type="ORF">EWM64_g3982</name>
</gene>
<feature type="region of interest" description="Disordered" evidence="5">
    <location>
        <begin position="239"/>
        <end position="263"/>
    </location>
</feature>
<comment type="similarity">
    <text evidence="1">Belongs to the TALE/M-ATYP homeobox family.</text>
</comment>
<keyword evidence="4" id="KW-0539">Nucleus</keyword>
<protein>
    <recommendedName>
        <fullName evidence="6">KN homeodomain domain-containing protein</fullName>
    </recommendedName>
</protein>
<feature type="region of interest" description="Disordered" evidence="5">
    <location>
        <begin position="279"/>
        <end position="332"/>
    </location>
</feature>
<evidence type="ECO:0000256" key="4">
    <source>
        <dbReference type="ARBA" id="ARBA00023242"/>
    </source>
</evidence>
<evidence type="ECO:0000313" key="8">
    <source>
        <dbReference type="Proteomes" id="UP000298061"/>
    </source>
</evidence>
<keyword evidence="2" id="KW-0238">DNA-binding</keyword>
<organism evidence="7 8">
    <name type="scientific">Hericium alpestre</name>
    <dbReference type="NCBI Taxonomy" id="135208"/>
    <lineage>
        <taxon>Eukaryota</taxon>
        <taxon>Fungi</taxon>
        <taxon>Dikarya</taxon>
        <taxon>Basidiomycota</taxon>
        <taxon>Agaricomycotina</taxon>
        <taxon>Agaricomycetes</taxon>
        <taxon>Russulales</taxon>
        <taxon>Hericiaceae</taxon>
        <taxon>Hericium</taxon>
    </lineage>
</organism>
<keyword evidence="3" id="KW-0371">Homeobox</keyword>
<dbReference type="OrthoDB" id="250329at2759"/>
<sequence length="364" mass="40071">MVQTLQSRFLAAEEHFLAAFTAGPQAMAAFDDTWTSLSVEFKSAMNIQQVDSQTSRIADTVASRIAILSEHLLALHSQVDTLSTTFKSRCLDILSCANADPPPTAHAPSVAPTSPTVAHPPSSFPYSNSGFGVPSLDMLASQWLLANLHDPYPSSFLKNSWASSCGCSVKDVQVWFAEARQHIGWTALAREKFAGCRRDTSEVASRAYSEDQGQLNLPCDVRRAFTAIRTNADRFVQSISSTPNDIKPEEGFSMGGEDLRTPQRNNLGEVQKQFLSFSDSHHPSPIIVSSSLSDGDEEEDTTPPPSIAGHKRRLDRSDNNMQEQAELLTDPRPTKRHRYALYDFSIAAVSDHSNFVDARLRPPF</sequence>
<dbReference type="InterPro" id="IPR008422">
    <property type="entry name" value="KN_HD"/>
</dbReference>
<dbReference type="Proteomes" id="UP000298061">
    <property type="component" value="Unassembled WGS sequence"/>
</dbReference>
<proteinExistence type="inferred from homology"/>